<evidence type="ECO:0000256" key="1">
    <source>
        <dbReference type="ARBA" id="ARBA00022729"/>
    </source>
</evidence>
<dbReference type="PANTHER" id="PTHR36220">
    <property type="entry name" value="UNNAMED PRODUCT"/>
    <property type="match status" value="1"/>
</dbReference>
<dbReference type="PANTHER" id="PTHR36220:SF1">
    <property type="entry name" value="GAMMA TUBULIN COMPLEX COMPONENT C-TERMINAL DOMAIN-CONTAINING PROTEIN"/>
    <property type="match status" value="1"/>
</dbReference>
<dbReference type="AlphaFoldDB" id="A0A4U1JH08"/>
<protein>
    <recommendedName>
        <fullName evidence="7">Integrin</fullName>
    </recommendedName>
</protein>
<dbReference type="InterPro" id="IPR013519">
    <property type="entry name" value="Int_alpha_beta-p"/>
</dbReference>
<reference evidence="5 6" key="1">
    <citation type="submission" date="2019-04" db="EMBL/GenBank/DDBJ databases">
        <authorList>
            <person name="Li Y."/>
            <person name="Wang J."/>
        </authorList>
    </citation>
    <scope>NUCLEOTIDE SEQUENCE [LARGE SCALE GENOMIC DNA]</scope>
    <source>
        <strain evidence="5 6">DSM 14668</strain>
    </source>
</reference>
<sequence>MTTSLSFWQGPSHAGGGIVHALSARGRYDTSAPMPKVSCSSTSAWLAVLLPLAACDLGAVAPEPVARTAAALVVTETSELVAPDGDPSDFFGYSVALSGDTAILGAPDEDTKGTDAGAAYVFVRTNGGWAFEQKLVASDGGPGEWFGRAVDVDGDVAVVGSPRGDGAATASGAVYMFVRTNGVWTQQQKLFGSDGKTGDTMGQAVAVVGGTVVAGAPAEDTKGADAGAAYVFGENGGVFAQQKKLLAADGQAGDRLGASVGFSGQTVIAGAPGDDDAGADVGAAYAFVGAGPVWSQQKKFVAADGQAGDAFGAAVALEGDTAVVGAPLANAAGIDAGAGYVFARAGLTWAEVGKLVPAGLGSDDRLGTSVSITKGRVILGALLDDTKGSNAGAAYVFTESGPGWSEDLLLVAGDGTAGDAFGFSVAMDGETAIVGAYLEDDAGTNAGSAYLFVLKSENGEACTTAASCASGFCVDGVCCDSACDLGVCDTCSAATGANMDGACTLLTGTACDDGDACTVGDTCTEGICTSGAPKDCGAGACMDGQCMTEADAGADADAESDAGADAAADADADAGADAEADADVPAEEGVRLSGGACHTSRGTGDHAGVLFLTLLAAALRRRIQARSRIAARDASCSLISSRARRKRASICSRPRLGSSLAESSIGT</sequence>
<feature type="region of interest" description="Disordered" evidence="4">
    <location>
        <begin position="557"/>
        <end position="581"/>
    </location>
</feature>
<proteinExistence type="predicted"/>
<evidence type="ECO:0000313" key="5">
    <source>
        <dbReference type="EMBL" id="TKD10431.1"/>
    </source>
</evidence>
<accession>A0A4U1JH08</accession>
<dbReference type="SMART" id="SM00191">
    <property type="entry name" value="Int_alpha"/>
    <property type="match status" value="6"/>
</dbReference>
<dbReference type="OrthoDB" id="8481850at2"/>
<gene>
    <name evidence="5" type="ORF">E8A74_08270</name>
</gene>
<evidence type="ECO:0000256" key="2">
    <source>
        <dbReference type="ARBA" id="ARBA00022737"/>
    </source>
</evidence>
<dbReference type="Gene3D" id="2.130.10.130">
    <property type="entry name" value="Integrin alpha, N-terminal"/>
    <property type="match status" value="3"/>
</dbReference>
<keyword evidence="6" id="KW-1185">Reference proteome</keyword>
<organism evidence="5 6">
    <name type="scientific">Polyangium fumosum</name>
    <dbReference type="NCBI Taxonomy" id="889272"/>
    <lineage>
        <taxon>Bacteria</taxon>
        <taxon>Pseudomonadati</taxon>
        <taxon>Myxococcota</taxon>
        <taxon>Polyangia</taxon>
        <taxon>Polyangiales</taxon>
        <taxon>Polyangiaceae</taxon>
        <taxon>Polyangium</taxon>
    </lineage>
</organism>
<keyword evidence="1" id="KW-0732">Signal</keyword>
<evidence type="ECO:0008006" key="7">
    <source>
        <dbReference type="Google" id="ProtNLM"/>
    </source>
</evidence>
<dbReference type="Pfam" id="PF14312">
    <property type="entry name" value="FG-GAP_2"/>
    <property type="match status" value="7"/>
</dbReference>
<keyword evidence="2" id="KW-0677">Repeat</keyword>
<dbReference type="Proteomes" id="UP000309215">
    <property type="component" value="Unassembled WGS sequence"/>
</dbReference>
<evidence type="ECO:0000313" key="6">
    <source>
        <dbReference type="Proteomes" id="UP000309215"/>
    </source>
</evidence>
<keyword evidence="3" id="KW-0325">Glycoprotein</keyword>
<dbReference type="EMBL" id="SSMQ01000006">
    <property type="protein sequence ID" value="TKD10431.1"/>
    <property type="molecule type" value="Genomic_DNA"/>
</dbReference>
<name>A0A4U1JH08_9BACT</name>
<dbReference type="InterPro" id="IPR013517">
    <property type="entry name" value="FG-GAP"/>
</dbReference>
<evidence type="ECO:0000256" key="3">
    <source>
        <dbReference type="ARBA" id="ARBA00023180"/>
    </source>
</evidence>
<dbReference type="PROSITE" id="PS51470">
    <property type="entry name" value="FG_GAP"/>
    <property type="match status" value="1"/>
</dbReference>
<dbReference type="InterPro" id="IPR028994">
    <property type="entry name" value="Integrin_alpha_N"/>
</dbReference>
<evidence type="ECO:0000256" key="4">
    <source>
        <dbReference type="SAM" id="MobiDB-lite"/>
    </source>
</evidence>
<comment type="caution">
    <text evidence="5">The sequence shown here is derived from an EMBL/GenBank/DDBJ whole genome shotgun (WGS) entry which is preliminary data.</text>
</comment>